<dbReference type="OrthoDB" id="4440859at2759"/>
<keyword evidence="2" id="KW-0732">Signal</keyword>
<evidence type="ECO:0000256" key="1">
    <source>
        <dbReference type="SAM" id="MobiDB-lite"/>
    </source>
</evidence>
<sequence>MKFSHLLPAFLATLAIANPIARPEAARATSLAIANPITSPEAAGNAALDVRAPEPGSSSKHKGGKKGGPSGGKKGGSSSAPKGGDTTAEFKEIESVLSRVNLKDGDWVWFSQLWDRGVVDGDNETDEELKELRDELGYDHIAVIIGQVTIKDVGKGDKKGKGTVLDRSFKGKMYHSVKEKDTRTELESPTWSMAKGLQGKSLKAGGKTTEAKAKAAIEAAEEYFAHGKNEYYDVKENNCETFAKVVEAKLR</sequence>
<dbReference type="Proteomes" id="UP000566819">
    <property type="component" value="Unassembled WGS sequence"/>
</dbReference>
<keyword evidence="4" id="KW-1185">Reference proteome</keyword>
<dbReference type="AlphaFoldDB" id="A0A8H4RGP8"/>
<comment type="caution">
    <text evidence="3">The sequence shown here is derived from an EMBL/GenBank/DDBJ whole genome shotgun (WGS) entry which is preliminary data.</text>
</comment>
<feature type="compositionally biased region" description="Gly residues" evidence="1">
    <location>
        <begin position="66"/>
        <end position="75"/>
    </location>
</feature>
<feature type="signal peptide" evidence="2">
    <location>
        <begin position="1"/>
        <end position="17"/>
    </location>
</feature>
<gene>
    <name evidence="3" type="ORF">G7Y89_g9567</name>
</gene>
<dbReference type="Gene3D" id="3.90.1720.10">
    <property type="entry name" value="endopeptidase domain like (from Nostoc punctiforme)"/>
    <property type="match status" value="1"/>
</dbReference>
<evidence type="ECO:0000313" key="3">
    <source>
        <dbReference type="EMBL" id="KAF4628585.1"/>
    </source>
</evidence>
<evidence type="ECO:0000256" key="2">
    <source>
        <dbReference type="SAM" id="SignalP"/>
    </source>
</evidence>
<feature type="chain" id="PRO_5034899345" description="LRAT domain-containing protein" evidence="2">
    <location>
        <begin position="18"/>
        <end position="251"/>
    </location>
</feature>
<feature type="region of interest" description="Disordered" evidence="1">
    <location>
        <begin position="42"/>
        <end position="86"/>
    </location>
</feature>
<protein>
    <recommendedName>
        <fullName evidence="5">LRAT domain-containing protein</fullName>
    </recommendedName>
</protein>
<dbReference type="EMBL" id="JAAMPI010000790">
    <property type="protein sequence ID" value="KAF4628585.1"/>
    <property type="molecule type" value="Genomic_DNA"/>
</dbReference>
<reference evidence="3 4" key="1">
    <citation type="submission" date="2020-03" db="EMBL/GenBank/DDBJ databases">
        <title>Draft Genome Sequence of Cudoniella acicularis.</title>
        <authorList>
            <person name="Buettner E."/>
            <person name="Kellner H."/>
        </authorList>
    </citation>
    <scope>NUCLEOTIDE SEQUENCE [LARGE SCALE GENOMIC DNA]</scope>
    <source>
        <strain evidence="3 4">DSM 108380</strain>
    </source>
</reference>
<accession>A0A8H4RGP8</accession>
<name>A0A8H4RGP8_9HELO</name>
<proteinExistence type="predicted"/>
<evidence type="ECO:0000313" key="4">
    <source>
        <dbReference type="Proteomes" id="UP000566819"/>
    </source>
</evidence>
<evidence type="ECO:0008006" key="5">
    <source>
        <dbReference type="Google" id="ProtNLM"/>
    </source>
</evidence>
<organism evidence="3 4">
    <name type="scientific">Cudoniella acicularis</name>
    <dbReference type="NCBI Taxonomy" id="354080"/>
    <lineage>
        <taxon>Eukaryota</taxon>
        <taxon>Fungi</taxon>
        <taxon>Dikarya</taxon>
        <taxon>Ascomycota</taxon>
        <taxon>Pezizomycotina</taxon>
        <taxon>Leotiomycetes</taxon>
        <taxon>Helotiales</taxon>
        <taxon>Tricladiaceae</taxon>
        <taxon>Cudoniella</taxon>
    </lineage>
</organism>